<dbReference type="SUPFAM" id="SSF50129">
    <property type="entry name" value="GroES-like"/>
    <property type="match status" value="1"/>
</dbReference>
<keyword evidence="10" id="KW-1185">Reference proteome</keyword>
<keyword evidence="4 7" id="KW-0479">Metal-binding</keyword>
<evidence type="ECO:0000313" key="10">
    <source>
        <dbReference type="Proteomes" id="UP001367030"/>
    </source>
</evidence>
<comment type="similarity">
    <text evidence="2 7">Belongs to the zinc-containing alcohol dehydrogenase family.</text>
</comment>
<dbReference type="RefSeq" id="WP_340336662.1">
    <property type="nucleotide sequence ID" value="NZ_JBBKZS010000007.1"/>
</dbReference>
<evidence type="ECO:0000256" key="4">
    <source>
        <dbReference type="ARBA" id="ARBA00022723"/>
    </source>
</evidence>
<dbReference type="InterPro" id="IPR020843">
    <property type="entry name" value="ER"/>
</dbReference>
<evidence type="ECO:0000256" key="3">
    <source>
        <dbReference type="ARBA" id="ARBA00013190"/>
    </source>
</evidence>
<dbReference type="InterPro" id="IPR013149">
    <property type="entry name" value="ADH-like_C"/>
</dbReference>
<dbReference type="Pfam" id="PF08240">
    <property type="entry name" value="ADH_N"/>
    <property type="match status" value="1"/>
</dbReference>
<dbReference type="Gene3D" id="3.40.50.720">
    <property type="entry name" value="NAD(P)-binding Rossmann-like Domain"/>
    <property type="match status" value="1"/>
</dbReference>
<keyword evidence="6" id="KW-0560">Oxidoreductase</keyword>
<dbReference type="InterPro" id="IPR011032">
    <property type="entry name" value="GroES-like_sf"/>
</dbReference>
<evidence type="ECO:0000313" key="9">
    <source>
        <dbReference type="EMBL" id="MEJ8856597.1"/>
    </source>
</evidence>
<evidence type="ECO:0000256" key="2">
    <source>
        <dbReference type="ARBA" id="ARBA00008072"/>
    </source>
</evidence>
<dbReference type="PROSITE" id="PS00059">
    <property type="entry name" value="ADH_ZINC"/>
    <property type="match status" value="1"/>
</dbReference>
<dbReference type="EC" id="1.1.1.1" evidence="3"/>
<dbReference type="InterPro" id="IPR013154">
    <property type="entry name" value="ADH-like_N"/>
</dbReference>
<gene>
    <name evidence="9" type="ORF">WKW79_18620</name>
</gene>
<dbReference type="InterPro" id="IPR002328">
    <property type="entry name" value="ADH_Zn_CS"/>
</dbReference>
<dbReference type="InterPro" id="IPR036291">
    <property type="entry name" value="NAD(P)-bd_dom_sf"/>
</dbReference>
<reference evidence="9 10" key="1">
    <citation type="submission" date="2024-03" db="EMBL/GenBank/DDBJ databases">
        <title>Novel species of the genus Variovorax.</title>
        <authorList>
            <person name="Liu Q."/>
            <person name="Xin Y.-H."/>
        </authorList>
    </citation>
    <scope>NUCLEOTIDE SEQUENCE [LARGE SCALE GENOMIC DNA]</scope>
    <source>
        <strain evidence="9 10">KACC 18901</strain>
    </source>
</reference>
<organism evidence="9 10">
    <name type="scientific">Variovorax robiniae</name>
    <dbReference type="NCBI Taxonomy" id="1836199"/>
    <lineage>
        <taxon>Bacteria</taxon>
        <taxon>Pseudomonadati</taxon>
        <taxon>Pseudomonadota</taxon>
        <taxon>Betaproteobacteria</taxon>
        <taxon>Burkholderiales</taxon>
        <taxon>Comamonadaceae</taxon>
        <taxon>Variovorax</taxon>
    </lineage>
</organism>
<accession>A0ABU8XD67</accession>
<evidence type="ECO:0000256" key="5">
    <source>
        <dbReference type="ARBA" id="ARBA00022833"/>
    </source>
</evidence>
<sequence length="350" mass="36917">MKAFQLLRAGQMGELRDVDVPMPKAGEILVKIGGAGLCHSDLHCMHAGFPPLPYLTRKPPFTLGHEAAGWIEALGSDIPGLEKGMPVIVYPSLSCGRCVACHDGQDHLCETHAMTNPALGLGADGAIAKYMLVKSARQIIPIGDLNPRSAAPLTDAALSPYRSIRRNLERLRPNSSVVVIGVGGLGQMALQLLTALTPAQVIAVDRSPEKLALAKSLGARVTVPADDDAAKVIREATQGRGAALVLDIVGVDATLKLAAKSVAIGGRIDVLGVGGGSLKWNLFDMPAEASIGSSYWGSPSELREVVALAQAGRIRTNVQYFDIEDTAEAYRLLEDGKVEGRIVITPNGRD</sequence>
<keyword evidence="5 7" id="KW-0862">Zinc</keyword>
<name>A0ABU8XD67_9BURK</name>
<protein>
    <recommendedName>
        <fullName evidence="3">alcohol dehydrogenase</fullName>
        <ecNumber evidence="3">1.1.1.1</ecNumber>
    </recommendedName>
</protein>
<evidence type="ECO:0000256" key="1">
    <source>
        <dbReference type="ARBA" id="ARBA00001947"/>
    </source>
</evidence>
<evidence type="ECO:0000259" key="8">
    <source>
        <dbReference type="SMART" id="SM00829"/>
    </source>
</evidence>
<dbReference type="SMART" id="SM00829">
    <property type="entry name" value="PKS_ER"/>
    <property type="match status" value="1"/>
</dbReference>
<dbReference type="SUPFAM" id="SSF51735">
    <property type="entry name" value="NAD(P)-binding Rossmann-fold domains"/>
    <property type="match status" value="1"/>
</dbReference>
<dbReference type="PANTHER" id="PTHR42940:SF8">
    <property type="entry name" value="VACUOLAR PROTEIN SORTING-ASSOCIATED PROTEIN 11"/>
    <property type="match status" value="1"/>
</dbReference>
<comment type="caution">
    <text evidence="9">The sequence shown here is derived from an EMBL/GenBank/DDBJ whole genome shotgun (WGS) entry which is preliminary data.</text>
</comment>
<dbReference type="Gene3D" id="3.90.180.10">
    <property type="entry name" value="Medium-chain alcohol dehydrogenases, catalytic domain"/>
    <property type="match status" value="1"/>
</dbReference>
<dbReference type="Proteomes" id="UP001367030">
    <property type="component" value="Unassembled WGS sequence"/>
</dbReference>
<feature type="domain" description="Enoyl reductase (ER)" evidence="8">
    <location>
        <begin position="13"/>
        <end position="344"/>
    </location>
</feature>
<dbReference type="Pfam" id="PF00107">
    <property type="entry name" value="ADH_zinc_N"/>
    <property type="match status" value="1"/>
</dbReference>
<evidence type="ECO:0000256" key="7">
    <source>
        <dbReference type="RuleBase" id="RU361277"/>
    </source>
</evidence>
<dbReference type="PANTHER" id="PTHR42940">
    <property type="entry name" value="ALCOHOL DEHYDROGENASE 1-RELATED"/>
    <property type="match status" value="1"/>
</dbReference>
<dbReference type="EMBL" id="JBBKZS010000007">
    <property type="protein sequence ID" value="MEJ8856597.1"/>
    <property type="molecule type" value="Genomic_DNA"/>
</dbReference>
<comment type="cofactor">
    <cofactor evidence="1 7">
        <name>Zn(2+)</name>
        <dbReference type="ChEBI" id="CHEBI:29105"/>
    </cofactor>
</comment>
<proteinExistence type="inferred from homology"/>
<evidence type="ECO:0000256" key="6">
    <source>
        <dbReference type="ARBA" id="ARBA00023002"/>
    </source>
</evidence>
<dbReference type="CDD" id="cd05284">
    <property type="entry name" value="arabinose_DH_like"/>
    <property type="match status" value="1"/>
</dbReference>